<dbReference type="Pfam" id="PF00583">
    <property type="entry name" value="Acetyltransf_1"/>
    <property type="match status" value="1"/>
</dbReference>
<gene>
    <name evidence="2" type="ORF">GXP70_01340</name>
</gene>
<dbReference type="KEGG" id="plyc:GXP70_01340"/>
<feature type="domain" description="N-acetyltransferase" evidence="1">
    <location>
        <begin position="13"/>
        <end position="166"/>
    </location>
</feature>
<evidence type="ECO:0000313" key="3">
    <source>
        <dbReference type="Proteomes" id="UP000476064"/>
    </source>
</evidence>
<protein>
    <submittedName>
        <fullName evidence="2">GNAT family N-acetyltransferase</fullName>
    </submittedName>
</protein>
<dbReference type="GO" id="GO:0016747">
    <property type="term" value="F:acyltransferase activity, transferring groups other than amino-acyl groups"/>
    <property type="evidence" value="ECO:0007669"/>
    <property type="project" value="InterPro"/>
</dbReference>
<dbReference type="Gene3D" id="3.40.630.30">
    <property type="match status" value="1"/>
</dbReference>
<dbReference type="InterPro" id="IPR016181">
    <property type="entry name" value="Acyl_CoA_acyltransferase"/>
</dbReference>
<dbReference type="EMBL" id="CP048209">
    <property type="protein sequence ID" value="QHT58750.1"/>
    <property type="molecule type" value="Genomic_DNA"/>
</dbReference>
<accession>A0A6C0FX22</accession>
<dbReference type="Proteomes" id="UP000476064">
    <property type="component" value="Chromosome"/>
</dbReference>
<name>A0A6C0FX22_9BACL</name>
<dbReference type="RefSeq" id="WP_162354820.1">
    <property type="nucleotide sequence ID" value="NZ_CP048209.1"/>
</dbReference>
<sequence>MSHSGRTVPQQRFNVIPLSETLAEQLSAWRYEPPFDFYNWTTWQVMLELGIEFGDPDIRNRQYAAVTDADGQFIGFAQFFPLLGLTRIGLGLRPDLCDRGLGVPFVQAIVAEAVRRAPADEIDLEVHTWNVRAIRTYQRAGFAITDTYAKKTPAGLVDVYCMCYLPDEAH</sequence>
<keyword evidence="3" id="KW-1185">Reference proteome</keyword>
<dbReference type="AlphaFoldDB" id="A0A6C0FX22"/>
<dbReference type="SUPFAM" id="SSF55729">
    <property type="entry name" value="Acyl-CoA N-acyltransferases (Nat)"/>
    <property type="match status" value="1"/>
</dbReference>
<proteinExistence type="predicted"/>
<keyword evidence="2" id="KW-0808">Transferase</keyword>
<dbReference type="PROSITE" id="PS51186">
    <property type="entry name" value="GNAT"/>
    <property type="match status" value="1"/>
</dbReference>
<organism evidence="2 3">
    <name type="scientific">Paenibacillus lycopersici</name>
    <dbReference type="NCBI Taxonomy" id="2704462"/>
    <lineage>
        <taxon>Bacteria</taxon>
        <taxon>Bacillati</taxon>
        <taxon>Bacillota</taxon>
        <taxon>Bacilli</taxon>
        <taxon>Bacillales</taxon>
        <taxon>Paenibacillaceae</taxon>
        <taxon>Paenibacillus</taxon>
    </lineage>
</organism>
<evidence type="ECO:0000259" key="1">
    <source>
        <dbReference type="PROSITE" id="PS51186"/>
    </source>
</evidence>
<evidence type="ECO:0000313" key="2">
    <source>
        <dbReference type="EMBL" id="QHT58750.1"/>
    </source>
</evidence>
<dbReference type="InterPro" id="IPR000182">
    <property type="entry name" value="GNAT_dom"/>
</dbReference>
<reference evidence="2 3" key="1">
    <citation type="submission" date="2020-01" db="EMBL/GenBank/DDBJ databases">
        <title>Paenibacillus sp. nov., isolated from tomato rhizosphere.</title>
        <authorList>
            <person name="Weon H.-Y."/>
            <person name="Lee S.A."/>
        </authorList>
    </citation>
    <scope>NUCLEOTIDE SEQUENCE [LARGE SCALE GENOMIC DNA]</scope>
    <source>
        <strain evidence="2 3">12200R-189</strain>
    </source>
</reference>